<gene>
    <name evidence="6" type="ORF">DFR28_10835</name>
</gene>
<dbReference type="InParanoid" id="A0A395JI84"/>
<dbReference type="Gene3D" id="1.10.8.80">
    <property type="entry name" value="Magnesium chelatase subunit I, C-Terminal domain"/>
    <property type="match status" value="1"/>
</dbReference>
<dbReference type="InterPro" id="IPR027417">
    <property type="entry name" value="P-loop_NTPase"/>
</dbReference>
<dbReference type="InterPro" id="IPR011703">
    <property type="entry name" value="ATPase_AAA-3"/>
</dbReference>
<accession>A0A395JI84</accession>
<dbReference type="FunFam" id="3.40.50.300:FF:000640">
    <property type="entry name" value="MoxR family ATPase"/>
    <property type="match status" value="1"/>
</dbReference>
<evidence type="ECO:0000256" key="2">
    <source>
        <dbReference type="ARBA" id="ARBA00022840"/>
    </source>
</evidence>
<dbReference type="EMBL" id="QNRT01000008">
    <property type="protein sequence ID" value="RBP48306.1"/>
    <property type="molecule type" value="Genomic_DNA"/>
</dbReference>
<feature type="region of interest" description="Disordered" evidence="4">
    <location>
        <begin position="1"/>
        <end position="30"/>
    </location>
</feature>
<keyword evidence="7" id="KW-1185">Reference proteome</keyword>
<sequence>MNDNTQDPTQATANTNIATDSSATSGAAQDAMNTDSVNNLRMMIAQVNKALIGQERVVKHVVLALLSNGHVLLEGVPGLGKTLLVRALSKTFSGDFKRIQFTPDLMPSDVTGHVVFDMENKSFQMNRGPVFTNLLLADEINRAPAKSQAALLEVMQEKQVTTEGESRKVPLPFMVLATQNPLEQEGTYPLPEAELDRFLVKVVIDFPSIDNEVKLTKLITQGQVGDNSSIESIKPVLTANELLAYQQQVANVEVDDQVVDYAVRIVRATRSHPAIFRGAGSRASIGLVRIAKANAFLAGRQFVLPDDVKSMAVAVLQHRVALTPDVEIEGLSAPDVLNQMLMDIEAPRQ</sequence>
<dbReference type="Gene3D" id="3.40.50.300">
    <property type="entry name" value="P-loop containing nucleotide triphosphate hydrolases"/>
    <property type="match status" value="1"/>
</dbReference>
<evidence type="ECO:0000313" key="7">
    <source>
        <dbReference type="Proteomes" id="UP000253083"/>
    </source>
</evidence>
<protein>
    <submittedName>
        <fullName evidence="6">MoxR-like ATPase</fullName>
    </submittedName>
</protein>
<dbReference type="CDD" id="cd00009">
    <property type="entry name" value="AAA"/>
    <property type="match status" value="1"/>
</dbReference>
<keyword evidence="1" id="KW-0547">Nucleotide-binding</keyword>
<dbReference type="GO" id="GO:0006355">
    <property type="term" value="P:regulation of DNA-templated transcription"/>
    <property type="evidence" value="ECO:0007669"/>
    <property type="project" value="InterPro"/>
</dbReference>
<dbReference type="AlphaFoldDB" id="A0A395JI84"/>
<dbReference type="InterPro" id="IPR002078">
    <property type="entry name" value="Sigma_54_int"/>
</dbReference>
<evidence type="ECO:0000256" key="1">
    <source>
        <dbReference type="ARBA" id="ARBA00022741"/>
    </source>
</evidence>
<dbReference type="FunCoup" id="A0A395JI84">
    <property type="interactions" value="211"/>
</dbReference>
<reference evidence="6 7" key="1">
    <citation type="submission" date="2018-06" db="EMBL/GenBank/DDBJ databases">
        <title>Genomic Encyclopedia of Type Strains, Phase IV (KMG-IV): sequencing the most valuable type-strain genomes for metagenomic binning, comparative biology and taxonomic classification.</title>
        <authorList>
            <person name="Goeker M."/>
        </authorList>
    </citation>
    <scope>NUCLEOTIDE SEQUENCE [LARGE SCALE GENOMIC DNA]</scope>
    <source>
        <strain evidence="6 7">DSM 24032</strain>
    </source>
</reference>
<comment type="similarity">
    <text evidence="3">Belongs to the MoxR family.</text>
</comment>
<dbReference type="SUPFAM" id="SSF52540">
    <property type="entry name" value="P-loop containing nucleoside triphosphate hydrolases"/>
    <property type="match status" value="1"/>
</dbReference>
<evidence type="ECO:0000313" key="6">
    <source>
        <dbReference type="EMBL" id="RBP48306.1"/>
    </source>
</evidence>
<dbReference type="Pfam" id="PF07726">
    <property type="entry name" value="AAA_3"/>
    <property type="match status" value="1"/>
</dbReference>
<dbReference type="GO" id="GO:0016887">
    <property type="term" value="F:ATP hydrolysis activity"/>
    <property type="evidence" value="ECO:0007669"/>
    <property type="project" value="InterPro"/>
</dbReference>
<dbReference type="GO" id="GO:0005524">
    <property type="term" value="F:ATP binding"/>
    <property type="evidence" value="ECO:0007669"/>
    <property type="project" value="UniProtKB-KW"/>
</dbReference>
<dbReference type="InterPro" id="IPR050764">
    <property type="entry name" value="CbbQ/NirQ/NorQ/GpvN"/>
</dbReference>
<evidence type="ECO:0000259" key="5">
    <source>
        <dbReference type="PROSITE" id="PS50045"/>
    </source>
</evidence>
<dbReference type="PANTHER" id="PTHR42759">
    <property type="entry name" value="MOXR FAMILY PROTEIN"/>
    <property type="match status" value="1"/>
</dbReference>
<dbReference type="OrthoDB" id="9808397at2"/>
<name>A0A395JI84_9GAMM</name>
<organism evidence="6 7">
    <name type="scientific">Arenicella xantha</name>
    <dbReference type="NCBI Taxonomy" id="644221"/>
    <lineage>
        <taxon>Bacteria</taxon>
        <taxon>Pseudomonadati</taxon>
        <taxon>Pseudomonadota</taxon>
        <taxon>Gammaproteobacteria</taxon>
        <taxon>Arenicellales</taxon>
        <taxon>Arenicellaceae</taxon>
        <taxon>Arenicella</taxon>
    </lineage>
</organism>
<dbReference type="Pfam" id="PF17863">
    <property type="entry name" value="AAA_lid_2"/>
    <property type="match status" value="1"/>
</dbReference>
<proteinExistence type="inferred from homology"/>
<dbReference type="Proteomes" id="UP000253083">
    <property type="component" value="Unassembled WGS sequence"/>
</dbReference>
<dbReference type="PANTHER" id="PTHR42759:SF1">
    <property type="entry name" value="MAGNESIUM-CHELATASE SUBUNIT CHLD"/>
    <property type="match status" value="1"/>
</dbReference>
<dbReference type="InterPro" id="IPR003593">
    <property type="entry name" value="AAA+_ATPase"/>
</dbReference>
<evidence type="ECO:0000256" key="3">
    <source>
        <dbReference type="ARBA" id="ARBA00061607"/>
    </source>
</evidence>
<comment type="caution">
    <text evidence="6">The sequence shown here is derived from an EMBL/GenBank/DDBJ whole genome shotgun (WGS) entry which is preliminary data.</text>
</comment>
<feature type="domain" description="Sigma-54 factor interaction" evidence="5">
    <location>
        <begin position="44"/>
        <end position="180"/>
    </location>
</feature>
<keyword evidence="2" id="KW-0067">ATP-binding</keyword>
<dbReference type="SMART" id="SM00382">
    <property type="entry name" value="AAA"/>
    <property type="match status" value="1"/>
</dbReference>
<dbReference type="PROSITE" id="PS50045">
    <property type="entry name" value="SIGMA54_INTERACT_4"/>
    <property type="match status" value="1"/>
</dbReference>
<dbReference type="PIRSF" id="PIRSF002849">
    <property type="entry name" value="AAA_ATPase_chaperone_MoxR_prd"/>
    <property type="match status" value="1"/>
</dbReference>
<dbReference type="RefSeq" id="WP_113955785.1">
    <property type="nucleotide sequence ID" value="NZ_QNRT01000008.1"/>
</dbReference>
<evidence type="ECO:0000256" key="4">
    <source>
        <dbReference type="SAM" id="MobiDB-lite"/>
    </source>
</evidence>
<dbReference type="InterPro" id="IPR041628">
    <property type="entry name" value="ChlI/MoxR_AAA_lid"/>
</dbReference>